<organism evidence="2 3">
    <name type="scientific">Phytophthora nicotianae P1569</name>
    <dbReference type="NCBI Taxonomy" id="1317065"/>
    <lineage>
        <taxon>Eukaryota</taxon>
        <taxon>Sar</taxon>
        <taxon>Stramenopiles</taxon>
        <taxon>Oomycota</taxon>
        <taxon>Peronosporomycetes</taxon>
        <taxon>Peronosporales</taxon>
        <taxon>Peronosporaceae</taxon>
        <taxon>Phytophthora</taxon>
    </lineage>
</organism>
<feature type="region of interest" description="Disordered" evidence="1">
    <location>
        <begin position="1"/>
        <end position="29"/>
    </location>
</feature>
<reference evidence="2 3" key="1">
    <citation type="submission" date="2013-11" db="EMBL/GenBank/DDBJ databases">
        <title>The Genome Sequence of Phytophthora parasitica P1569.</title>
        <authorList>
            <consortium name="The Broad Institute Genomics Platform"/>
            <person name="Russ C."/>
            <person name="Tyler B."/>
            <person name="Panabieres F."/>
            <person name="Shan W."/>
            <person name="Tripathy S."/>
            <person name="Grunwald N."/>
            <person name="Machado M."/>
            <person name="Johnson C.S."/>
            <person name="Arredondo F."/>
            <person name="Hong C."/>
            <person name="Coffey M."/>
            <person name="Young S.K."/>
            <person name="Zeng Q."/>
            <person name="Gargeya S."/>
            <person name="Fitzgerald M."/>
            <person name="Abouelleil A."/>
            <person name="Alvarado L."/>
            <person name="Chapman S.B."/>
            <person name="Gainer-Dewar J."/>
            <person name="Goldberg J."/>
            <person name="Griggs A."/>
            <person name="Gujja S."/>
            <person name="Hansen M."/>
            <person name="Howarth C."/>
            <person name="Imamovic A."/>
            <person name="Ireland A."/>
            <person name="Larimer J."/>
            <person name="McCowan C."/>
            <person name="Murphy C."/>
            <person name="Pearson M."/>
            <person name="Poon T.W."/>
            <person name="Priest M."/>
            <person name="Roberts A."/>
            <person name="Saif S."/>
            <person name="Shea T."/>
            <person name="Sykes S."/>
            <person name="Wortman J."/>
            <person name="Nusbaum C."/>
            <person name="Birren B."/>
        </authorList>
    </citation>
    <scope>NUCLEOTIDE SEQUENCE [LARGE SCALE GENOMIC DNA]</scope>
    <source>
        <strain evidence="2 3">P1569</strain>
    </source>
</reference>
<evidence type="ECO:0000313" key="2">
    <source>
        <dbReference type="EMBL" id="ETI37759.1"/>
    </source>
</evidence>
<proteinExistence type="predicted"/>
<dbReference type="Proteomes" id="UP000018721">
    <property type="component" value="Unassembled WGS sequence"/>
</dbReference>
<comment type="caution">
    <text evidence="2">The sequence shown here is derived from an EMBL/GenBank/DDBJ whole genome shotgun (WGS) entry which is preliminary data.</text>
</comment>
<dbReference type="EMBL" id="ANIZ01002875">
    <property type="protein sequence ID" value="ETI37759.1"/>
    <property type="molecule type" value="Genomic_DNA"/>
</dbReference>
<feature type="compositionally biased region" description="Basic and acidic residues" evidence="1">
    <location>
        <begin position="18"/>
        <end position="29"/>
    </location>
</feature>
<dbReference type="AlphaFoldDB" id="V9EF03"/>
<protein>
    <submittedName>
        <fullName evidence="2">Uncharacterized protein</fullName>
    </submittedName>
</protein>
<dbReference type="HOGENOM" id="CLU_2113775_0_0_1"/>
<sequence length="115" mass="12488">MRYHGADGQFDNRQAISSDKRSTTLERSRSCTEDVVWLAAGLESGTMAGSLQRVTDGFGDTNGNTEDRRLTGDLGGLGLGLATVAGLRQEQLTGEFDLEVRPRLDGTEQVGERRQ</sequence>
<keyword evidence="3" id="KW-1185">Reference proteome</keyword>
<gene>
    <name evidence="2" type="ORF">F443_16373</name>
</gene>
<evidence type="ECO:0000256" key="1">
    <source>
        <dbReference type="SAM" id="MobiDB-lite"/>
    </source>
</evidence>
<evidence type="ECO:0000313" key="3">
    <source>
        <dbReference type="Proteomes" id="UP000018721"/>
    </source>
</evidence>
<name>V9EF03_PHYNI</name>
<accession>V9EF03</accession>